<feature type="transmembrane region" description="Helical" evidence="2">
    <location>
        <begin position="12"/>
        <end position="31"/>
    </location>
</feature>
<keyword evidence="4" id="KW-1185">Reference proteome</keyword>
<comment type="caution">
    <text evidence="3">The sequence shown here is derived from an EMBL/GenBank/DDBJ whole genome shotgun (WGS) entry which is preliminary data.</text>
</comment>
<accession>A0ABR4LGZ0</accession>
<dbReference type="RefSeq" id="XP_070882805.1">
    <property type="nucleotide sequence ID" value="XM_071030028.1"/>
</dbReference>
<evidence type="ECO:0000256" key="1">
    <source>
        <dbReference type="SAM" id="MobiDB-lite"/>
    </source>
</evidence>
<evidence type="ECO:0000256" key="2">
    <source>
        <dbReference type="SAM" id="Phobius"/>
    </source>
</evidence>
<dbReference type="Pfam" id="PF06687">
    <property type="entry name" value="SUR7"/>
    <property type="match status" value="1"/>
</dbReference>
<protein>
    <submittedName>
        <fullName evidence="3">SUR7/PalI family-domain-containing protein</fullName>
    </submittedName>
</protein>
<proteinExistence type="predicted"/>
<sequence>MGKAGRFVCIFTPYVLTIASLISLVIVGLGCTDNGTNSIRDLYFFRADLRDINGSAPIQQNAVSDVLDDLNLSVDDGDISAALDEVQKYFRIPDFYNIGLFGYCEGNVTSNDNYRVSNCSSPKVEFWFDPAKVWNLDTLGLQNALPKDVDDALDVYRNVSKWMSVAYIIAFAATGLELLLGITAIFSRWGSCVTTLIAIAAFLFTAAASATSTAMFAVVSGVFNDKIKPYGIEGHMGRNIYVATWLATAFSLAGALFWAISSCCCSGRSPYNHRHGRNRGMTAEKAPYTYEAVGSGYPSPQQPYTTAAPQYPHAPQRTTSYEPFRHV</sequence>
<keyword evidence="2" id="KW-0472">Membrane</keyword>
<evidence type="ECO:0000313" key="4">
    <source>
        <dbReference type="Proteomes" id="UP001610432"/>
    </source>
</evidence>
<dbReference type="EMBL" id="JBFXLQ010000047">
    <property type="protein sequence ID" value="KAL2863826.1"/>
    <property type="molecule type" value="Genomic_DNA"/>
</dbReference>
<dbReference type="PANTHER" id="PTHR28019:SF3">
    <property type="entry name" value="INTEGRAL MEMBRANE PROTEIN (AFU_ORTHOLOGUE AFUA_6G07470)"/>
    <property type="match status" value="1"/>
</dbReference>
<dbReference type="GeneID" id="98145100"/>
<name>A0ABR4LGZ0_9EURO</name>
<feature type="transmembrane region" description="Helical" evidence="2">
    <location>
        <begin position="165"/>
        <end position="187"/>
    </location>
</feature>
<dbReference type="Proteomes" id="UP001610432">
    <property type="component" value="Unassembled WGS sequence"/>
</dbReference>
<feature type="transmembrane region" description="Helical" evidence="2">
    <location>
        <begin position="193"/>
        <end position="219"/>
    </location>
</feature>
<dbReference type="InterPro" id="IPR009571">
    <property type="entry name" value="SUR7/Rim9-like_fungi"/>
</dbReference>
<organism evidence="3 4">
    <name type="scientific">Aspergillus lucknowensis</name>
    <dbReference type="NCBI Taxonomy" id="176173"/>
    <lineage>
        <taxon>Eukaryota</taxon>
        <taxon>Fungi</taxon>
        <taxon>Dikarya</taxon>
        <taxon>Ascomycota</taxon>
        <taxon>Pezizomycotina</taxon>
        <taxon>Eurotiomycetes</taxon>
        <taxon>Eurotiomycetidae</taxon>
        <taxon>Eurotiales</taxon>
        <taxon>Aspergillaceae</taxon>
        <taxon>Aspergillus</taxon>
        <taxon>Aspergillus subgen. Nidulantes</taxon>
    </lineage>
</organism>
<gene>
    <name evidence="3" type="ORF">BJX67DRAFT_362746</name>
</gene>
<keyword evidence="2" id="KW-1133">Transmembrane helix</keyword>
<dbReference type="PANTHER" id="PTHR28019">
    <property type="entry name" value="CELL MEMBRANE PROTEIN YLR413W-RELATED"/>
    <property type="match status" value="1"/>
</dbReference>
<reference evidence="3 4" key="1">
    <citation type="submission" date="2024-07" db="EMBL/GenBank/DDBJ databases">
        <title>Section-level genome sequencing and comparative genomics of Aspergillus sections Usti and Cavernicolus.</title>
        <authorList>
            <consortium name="Lawrence Berkeley National Laboratory"/>
            <person name="Nybo J.L."/>
            <person name="Vesth T.C."/>
            <person name="Theobald S."/>
            <person name="Frisvad J.C."/>
            <person name="Larsen T.O."/>
            <person name="Kjaerboelling I."/>
            <person name="Rothschild-Mancinelli K."/>
            <person name="Lyhne E.K."/>
            <person name="Kogle M.E."/>
            <person name="Barry K."/>
            <person name="Clum A."/>
            <person name="Na H."/>
            <person name="Ledsgaard L."/>
            <person name="Lin J."/>
            <person name="Lipzen A."/>
            <person name="Kuo A."/>
            <person name="Riley R."/>
            <person name="Mondo S."/>
            <person name="Labutti K."/>
            <person name="Haridas S."/>
            <person name="Pangalinan J."/>
            <person name="Salamov A.A."/>
            <person name="Simmons B.A."/>
            <person name="Magnuson J.K."/>
            <person name="Chen J."/>
            <person name="Drula E."/>
            <person name="Henrissat B."/>
            <person name="Wiebenga A."/>
            <person name="Lubbers R.J."/>
            <person name="Gomes A.C."/>
            <person name="Macurrencykelacurrency M.R."/>
            <person name="Stajich J."/>
            <person name="Grigoriev I.V."/>
            <person name="Mortensen U.H."/>
            <person name="De Vries R.P."/>
            <person name="Baker S.E."/>
            <person name="Andersen M.R."/>
        </authorList>
    </citation>
    <scope>NUCLEOTIDE SEQUENCE [LARGE SCALE GENOMIC DNA]</scope>
    <source>
        <strain evidence="3 4">CBS 449.75</strain>
    </source>
</reference>
<dbReference type="InterPro" id="IPR052413">
    <property type="entry name" value="SUR7_domain"/>
</dbReference>
<feature type="transmembrane region" description="Helical" evidence="2">
    <location>
        <begin position="240"/>
        <end position="260"/>
    </location>
</feature>
<feature type="region of interest" description="Disordered" evidence="1">
    <location>
        <begin position="304"/>
        <end position="327"/>
    </location>
</feature>
<keyword evidence="2" id="KW-0812">Transmembrane</keyword>
<evidence type="ECO:0000313" key="3">
    <source>
        <dbReference type="EMBL" id="KAL2863826.1"/>
    </source>
</evidence>
<dbReference type="PROSITE" id="PS51257">
    <property type="entry name" value="PROKAR_LIPOPROTEIN"/>
    <property type="match status" value="1"/>
</dbReference>